<dbReference type="PANTHER" id="PTHR39328:SF1">
    <property type="entry name" value="BLL2871 PROTEIN"/>
    <property type="match status" value="1"/>
</dbReference>
<name>A0A074TNF9_9RHOB</name>
<dbReference type="Pfam" id="PF06267">
    <property type="entry name" value="DUF1028"/>
    <property type="match status" value="1"/>
</dbReference>
<dbReference type="OrthoDB" id="9790012at2"/>
<dbReference type="PANTHER" id="PTHR39328">
    <property type="entry name" value="BLL2871 PROTEIN"/>
    <property type="match status" value="1"/>
</dbReference>
<evidence type="ECO:0008006" key="3">
    <source>
        <dbReference type="Google" id="ProtNLM"/>
    </source>
</evidence>
<dbReference type="EMBL" id="JHEH01000001">
    <property type="protein sequence ID" value="KEP71690.1"/>
    <property type="molecule type" value="Genomic_DNA"/>
</dbReference>
<sequence>MTVSILAYDEKTGTFGGAAMTGSLCVGGWVLRGGADSGLSASQGTAPSTLWGEDVLAAMKAGASADEAVTSVTAPDIGRAHRQLAAIDLRGRTGHFTGEMSVPVCGALEGPGVVVAGNMLADWAVIRAVRDSYLSTLGAMPDRLMAALMAGARAGGDSRGLLSAALLVASRAATPLTLRIDRSARPLEDLGALLAAARTEPYYGWTRVVPTLDDPYRAPDLVAPEPLPLPETGTE</sequence>
<keyword evidence="2" id="KW-1185">Reference proteome</keyword>
<protein>
    <recommendedName>
        <fullName evidence="3">Major pilin protein fimA</fullName>
    </recommendedName>
</protein>
<dbReference type="Gene3D" id="3.60.20.10">
    <property type="entry name" value="Glutamine Phosphoribosylpyrophosphate, subunit 1, domain 1"/>
    <property type="match status" value="1"/>
</dbReference>
<reference evidence="1 2" key="1">
    <citation type="submission" date="2014-03" db="EMBL/GenBank/DDBJ databases">
        <title>The draft genome sequence of Thioclava dalianensis DLFJ1-1.</title>
        <authorList>
            <person name="Lai Q."/>
            <person name="Shao Z."/>
        </authorList>
    </citation>
    <scope>NUCLEOTIDE SEQUENCE [LARGE SCALE GENOMIC DNA]</scope>
    <source>
        <strain evidence="1 2">DLFJ1-1</strain>
    </source>
</reference>
<gene>
    <name evidence="1" type="ORF">DL1_01405</name>
</gene>
<dbReference type="InterPro" id="IPR010430">
    <property type="entry name" value="DUF1028"/>
</dbReference>
<dbReference type="SUPFAM" id="SSF56235">
    <property type="entry name" value="N-terminal nucleophile aminohydrolases (Ntn hydrolases)"/>
    <property type="match status" value="1"/>
</dbReference>
<dbReference type="STRING" id="1185766.SAMN05216224_105105"/>
<proteinExistence type="predicted"/>
<dbReference type="AlphaFoldDB" id="A0A074TNF9"/>
<evidence type="ECO:0000313" key="2">
    <source>
        <dbReference type="Proteomes" id="UP000027725"/>
    </source>
</evidence>
<dbReference type="eggNOG" id="COG3342">
    <property type="taxonomic scope" value="Bacteria"/>
</dbReference>
<dbReference type="InterPro" id="IPR029055">
    <property type="entry name" value="Ntn_hydrolases_N"/>
</dbReference>
<accession>A0A074TNF9</accession>
<organism evidence="1 2">
    <name type="scientific">Thioclava dalianensis</name>
    <dbReference type="NCBI Taxonomy" id="1185766"/>
    <lineage>
        <taxon>Bacteria</taxon>
        <taxon>Pseudomonadati</taxon>
        <taxon>Pseudomonadota</taxon>
        <taxon>Alphaproteobacteria</taxon>
        <taxon>Rhodobacterales</taxon>
        <taxon>Paracoccaceae</taxon>
        <taxon>Thioclava</taxon>
    </lineage>
</organism>
<comment type="caution">
    <text evidence="1">The sequence shown here is derived from an EMBL/GenBank/DDBJ whole genome shotgun (WGS) entry which is preliminary data.</text>
</comment>
<dbReference type="Proteomes" id="UP000027725">
    <property type="component" value="Unassembled WGS sequence"/>
</dbReference>
<evidence type="ECO:0000313" key="1">
    <source>
        <dbReference type="EMBL" id="KEP71690.1"/>
    </source>
</evidence>